<accession>A0ABZ2LSD9</accession>
<evidence type="ECO:0000313" key="2">
    <source>
        <dbReference type="Proteomes" id="UP001370348"/>
    </source>
</evidence>
<dbReference type="Proteomes" id="UP001370348">
    <property type="component" value="Chromosome"/>
</dbReference>
<dbReference type="InterPro" id="IPR040442">
    <property type="entry name" value="Pyrv_kinase-like_dom_sf"/>
</dbReference>
<gene>
    <name evidence="1" type="ORF">LZC94_30000</name>
</gene>
<reference evidence="1 2" key="1">
    <citation type="submission" date="2021-12" db="EMBL/GenBank/DDBJ databases">
        <title>Discovery of the Pendulisporaceae a myxobacterial family with distinct sporulation behavior and unique specialized metabolism.</title>
        <authorList>
            <person name="Garcia R."/>
            <person name="Popoff A."/>
            <person name="Bader C.D."/>
            <person name="Loehr J."/>
            <person name="Walesch S."/>
            <person name="Walt C."/>
            <person name="Boldt J."/>
            <person name="Bunk B."/>
            <person name="Haeckl F.J.F.P.J."/>
            <person name="Gunesch A.P."/>
            <person name="Birkelbach J."/>
            <person name="Nuebel U."/>
            <person name="Pietschmann T."/>
            <person name="Bach T."/>
            <person name="Mueller R."/>
        </authorList>
    </citation>
    <scope>NUCLEOTIDE SEQUENCE [LARGE SCALE GENOMIC DNA]</scope>
    <source>
        <strain evidence="1 2">MSr11954</strain>
    </source>
</reference>
<organism evidence="1 2">
    <name type="scientific">Pendulispora albinea</name>
    <dbReference type="NCBI Taxonomy" id="2741071"/>
    <lineage>
        <taxon>Bacteria</taxon>
        <taxon>Pseudomonadati</taxon>
        <taxon>Myxococcota</taxon>
        <taxon>Myxococcia</taxon>
        <taxon>Myxococcales</taxon>
        <taxon>Sorangiineae</taxon>
        <taxon>Pendulisporaceae</taxon>
        <taxon>Pendulispora</taxon>
    </lineage>
</organism>
<dbReference type="SUPFAM" id="SSF51621">
    <property type="entry name" value="Phosphoenolpyruvate/pyruvate domain"/>
    <property type="match status" value="1"/>
</dbReference>
<evidence type="ECO:0000313" key="1">
    <source>
        <dbReference type="EMBL" id="WXB12075.1"/>
    </source>
</evidence>
<dbReference type="EMBL" id="CP089984">
    <property type="protein sequence ID" value="WXB12075.1"/>
    <property type="molecule type" value="Genomic_DNA"/>
</dbReference>
<dbReference type="InterPro" id="IPR039556">
    <property type="entry name" value="ICL/PEPM"/>
</dbReference>
<dbReference type="CDD" id="cd00377">
    <property type="entry name" value="ICL_PEPM"/>
    <property type="match status" value="1"/>
</dbReference>
<dbReference type="Gene3D" id="3.20.20.60">
    <property type="entry name" value="Phosphoenolpyruvate-binding domains"/>
    <property type="match status" value="1"/>
</dbReference>
<name>A0ABZ2LSD9_9BACT</name>
<dbReference type="PANTHER" id="PTHR42905:SF16">
    <property type="entry name" value="CARBOXYPHOSPHONOENOLPYRUVATE PHOSPHONOMUTASE-LIKE PROTEIN (AFU_ORTHOLOGUE AFUA_5G07230)"/>
    <property type="match status" value="1"/>
</dbReference>
<protein>
    <submittedName>
        <fullName evidence="1">Isocitrate lyase/phosphoenolpyruvate mutase family protein</fullName>
    </submittedName>
</protein>
<dbReference type="GO" id="GO:0016829">
    <property type="term" value="F:lyase activity"/>
    <property type="evidence" value="ECO:0007669"/>
    <property type="project" value="UniProtKB-KW"/>
</dbReference>
<proteinExistence type="predicted"/>
<dbReference type="PANTHER" id="PTHR42905">
    <property type="entry name" value="PHOSPHOENOLPYRUVATE CARBOXYLASE"/>
    <property type="match status" value="1"/>
</dbReference>
<keyword evidence="1" id="KW-0456">Lyase</keyword>
<dbReference type="RefSeq" id="WP_394821692.1">
    <property type="nucleotide sequence ID" value="NZ_CP089984.1"/>
</dbReference>
<dbReference type="Pfam" id="PF13714">
    <property type="entry name" value="PEP_mutase"/>
    <property type="match status" value="1"/>
</dbReference>
<keyword evidence="2" id="KW-1185">Reference proteome</keyword>
<sequence>MSDRIHPSIEEKAAQFSRLHDAGCFVLPNAWDVPSALLAREAGFAAVATTSAGVALARGFADGERISRGEMLAFASELAQRLPVPVTADLEAGYGPSPEDVATSVRGAIRGGIVGCNIEDTDPLTGKLFDLDLAAARIRAGVEAAHSAKLPDFVLNARIDTFLTRFGTREQSVAESIRRAHAYLKAGARSVFVPGPTDAETIRALVAGIDGPLNVWGGVGDRMVPLEELRALGVRRVSLGPGPMLAAYTVAKRLFAEAASGQSFAFEGAMSMFMELSGLVRQYPFKT</sequence>
<dbReference type="InterPro" id="IPR015813">
    <property type="entry name" value="Pyrv/PenolPyrv_kinase-like_dom"/>
</dbReference>